<evidence type="ECO:0000313" key="2">
    <source>
        <dbReference type="EMBL" id="QHS93488.1"/>
    </source>
</evidence>
<feature type="compositionally biased region" description="Basic and acidic residues" evidence="1">
    <location>
        <begin position="24"/>
        <end position="35"/>
    </location>
</feature>
<dbReference type="EMBL" id="MN739205">
    <property type="protein sequence ID" value="QHS93488.1"/>
    <property type="molecule type" value="Genomic_DNA"/>
</dbReference>
<accession>A0A6C0BQ19</accession>
<dbReference type="InterPro" id="IPR007031">
    <property type="entry name" value="Poxvirus_VLTF3"/>
</dbReference>
<proteinExistence type="predicted"/>
<dbReference type="Pfam" id="PF04947">
    <property type="entry name" value="Pox_VLTF3"/>
    <property type="match status" value="1"/>
</dbReference>
<name>A0A6C0BQ19_9ZZZZ</name>
<dbReference type="GO" id="GO:0046782">
    <property type="term" value="P:regulation of viral transcription"/>
    <property type="evidence" value="ECO:0007669"/>
    <property type="project" value="InterPro"/>
</dbReference>
<evidence type="ECO:0000256" key="1">
    <source>
        <dbReference type="SAM" id="MobiDB-lite"/>
    </source>
</evidence>
<dbReference type="AlphaFoldDB" id="A0A6C0BQ19"/>
<protein>
    <submittedName>
        <fullName evidence="2">Uncharacterized protein</fullName>
    </submittedName>
</protein>
<sequence>MFHGVQFFDRFLAEKQLQTPAVPRLDDGVAKEEPKKKGRKRKAPAALDKDALHDCKRKLKAVTDEIQHLEQEVEVIADGKEIQNYWLESAQYIFEFEQEKQVEEEAVVEMKKAAPTLKQLGSFLDRLPASPDSRVENDEDQVNLFSVLQPNLGIERVKNQPTTRQKEVYVEYLSRVEKDDSKRNEIMDQKFERERGVCPLIHCRGELYEEKLNDHMTICTKCGAAFTTLPDTDVGTYNDPIIPIQAPFAYKKKNHFRDWLAKSQGKENTTIPEVVYDSLLNELRNLRITSAEQVTRQIIRDLLKKLKMPKYYHNVSQIHYHITGKRPPQFTGEEEAILMAMFMELEPVYEEVKPDDRDNFFSYEYCLSKFCEIQYETTGDRAWRRNLKYFKLLKGRQKLYETDQRWKACCQKLNWPFIKSI</sequence>
<reference evidence="2" key="1">
    <citation type="journal article" date="2020" name="Nature">
        <title>Giant virus diversity and host interactions through global metagenomics.</title>
        <authorList>
            <person name="Schulz F."/>
            <person name="Roux S."/>
            <person name="Paez-Espino D."/>
            <person name="Jungbluth S."/>
            <person name="Walsh D.A."/>
            <person name="Denef V.J."/>
            <person name="McMahon K.D."/>
            <person name="Konstantinidis K.T."/>
            <person name="Eloe-Fadrosh E.A."/>
            <person name="Kyrpides N.C."/>
            <person name="Woyke T."/>
        </authorList>
    </citation>
    <scope>NUCLEOTIDE SEQUENCE</scope>
    <source>
        <strain evidence="2">GVMAG-M-3300017989-17</strain>
    </source>
</reference>
<organism evidence="2">
    <name type="scientific">viral metagenome</name>
    <dbReference type="NCBI Taxonomy" id="1070528"/>
    <lineage>
        <taxon>unclassified sequences</taxon>
        <taxon>metagenomes</taxon>
        <taxon>organismal metagenomes</taxon>
    </lineage>
</organism>
<feature type="region of interest" description="Disordered" evidence="1">
    <location>
        <begin position="23"/>
        <end position="47"/>
    </location>
</feature>